<evidence type="ECO:0000259" key="2">
    <source>
        <dbReference type="Pfam" id="PF00561"/>
    </source>
</evidence>
<dbReference type="RefSeq" id="WP_332520698.1">
    <property type="nucleotide sequence ID" value="NZ_JANRHA010000017.1"/>
</dbReference>
<dbReference type="InterPro" id="IPR029058">
    <property type="entry name" value="AB_hydrolase_fold"/>
</dbReference>
<dbReference type="InterPro" id="IPR000073">
    <property type="entry name" value="AB_hydrolase_1"/>
</dbReference>
<dbReference type="PANTHER" id="PTHR43329">
    <property type="entry name" value="EPOXIDE HYDROLASE"/>
    <property type="match status" value="1"/>
</dbReference>
<dbReference type="GO" id="GO:0016787">
    <property type="term" value="F:hydrolase activity"/>
    <property type="evidence" value="ECO:0007669"/>
    <property type="project" value="UniProtKB-KW"/>
</dbReference>
<keyword evidence="1 3" id="KW-0378">Hydrolase</keyword>
<keyword evidence="4" id="KW-1185">Reference proteome</keyword>
<dbReference type="PRINTS" id="PR00412">
    <property type="entry name" value="EPOXHYDRLASE"/>
</dbReference>
<dbReference type="Gene3D" id="3.40.50.1820">
    <property type="entry name" value="alpha/beta hydrolase"/>
    <property type="match status" value="1"/>
</dbReference>
<evidence type="ECO:0000313" key="3">
    <source>
        <dbReference type="EMBL" id="MDG3016785.1"/>
    </source>
</evidence>
<gene>
    <name evidence="3" type="ORF">NVS88_19720</name>
</gene>
<organism evidence="3 4">
    <name type="scientific">Speluncibacter jeojiensis</name>
    <dbReference type="NCBI Taxonomy" id="2710754"/>
    <lineage>
        <taxon>Bacteria</taxon>
        <taxon>Bacillati</taxon>
        <taxon>Actinomycetota</taxon>
        <taxon>Actinomycetes</taxon>
        <taxon>Mycobacteriales</taxon>
        <taxon>Speluncibacteraceae</taxon>
        <taxon>Speluncibacter</taxon>
    </lineage>
</organism>
<accession>A0A9X4M2E3</accession>
<dbReference type="Pfam" id="PF00561">
    <property type="entry name" value="Abhydrolase_1"/>
    <property type="match status" value="1"/>
</dbReference>
<proteinExistence type="predicted"/>
<evidence type="ECO:0000256" key="1">
    <source>
        <dbReference type="ARBA" id="ARBA00022801"/>
    </source>
</evidence>
<dbReference type="SUPFAM" id="SSF53474">
    <property type="entry name" value="alpha/beta-Hydrolases"/>
    <property type="match status" value="1"/>
</dbReference>
<reference evidence="3" key="1">
    <citation type="submission" date="2022-08" db="EMBL/GenBank/DDBJ databases">
        <title>Genome analysis of Corynebacteriales strain.</title>
        <authorList>
            <person name="Lee S.D."/>
        </authorList>
    </citation>
    <scope>NUCLEOTIDE SEQUENCE</scope>
    <source>
        <strain evidence="3">D3-21</strain>
    </source>
</reference>
<dbReference type="EMBL" id="JANRHA010000017">
    <property type="protein sequence ID" value="MDG3016785.1"/>
    <property type="molecule type" value="Genomic_DNA"/>
</dbReference>
<feature type="domain" description="AB hydrolase-1" evidence="2">
    <location>
        <begin position="25"/>
        <end position="168"/>
    </location>
</feature>
<sequence length="281" mass="30198">MSGESVRVEDLVFDVDVSGADTGTAVLLLHGFPETKASWRSVTDRLGAAGLRTIAPDQRGYSPGARPVAVDDYRIDRLVADALGLLDALAVTDAHVVGHDWGAIVAWFLAARHPERVRTLTAVSVPHPAAFGWALRVDADQQQRSSYITLLRQEGKAEDLLLADGAQRLRAMFGGAVDARLVDEHVALLTEPGALTAALGWYRAMTADFAALAPVTVPTTYVWSTEDVALGRAGAERCGEYVTGPYRFVELSGVTHWIPEQAPAELTEAVLARIAESDRSE</sequence>
<evidence type="ECO:0000313" key="4">
    <source>
        <dbReference type="Proteomes" id="UP001152755"/>
    </source>
</evidence>
<dbReference type="InterPro" id="IPR000639">
    <property type="entry name" value="Epox_hydrolase-like"/>
</dbReference>
<dbReference type="AlphaFoldDB" id="A0A9X4M2E3"/>
<dbReference type="Proteomes" id="UP001152755">
    <property type="component" value="Unassembled WGS sequence"/>
</dbReference>
<comment type="caution">
    <text evidence="3">The sequence shown here is derived from an EMBL/GenBank/DDBJ whole genome shotgun (WGS) entry which is preliminary data.</text>
</comment>
<name>A0A9X4M2E3_9ACTN</name>
<protein>
    <submittedName>
        <fullName evidence="3">Alpha/beta hydrolase</fullName>
    </submittedName>
</protein>